<gene>
    <name evidence="7" type="primary">Fam198a</name>
    <name evidence="7" type="ORF">CLIRUF_R03717</name>
</gene>
<accession>A0A7K6R8B1</accession>
<proteinExistence type="inferred from homology"/>
<evidence type="ECO:0000256" key="3">
    <source>
        <dbReference type="ARBA" id="ARBA00007691"/>
    </source>
</evidence>
<evidence type="ECO:0000256" key="2">
    <source>
        <dbReference type="ARBA" id="ARBA00004555"/>
    </source>
</evidence>
<evidence type="ECO:0000256" key="6">
    <source>
        <dbReference type="SAM" id="MobiDB-lite"/>
    </source>
</evidence>
<dbReference type="PANTHER" id="PTHR15905:SF5">
    <property type="entry name" value="GOLGI-ASSOCIATED KINASE 1A"/>
    <property type="match status" value="1"/>
</dbReference>
<keyword evidence="8" id="KW-1185">Reference proteome</keyword>
<feature type="non-terminal residue" evidence="7">
    <location>
        <position position="416"/>
    </location>
</feature>
<dbReference type="GO" id="GO:0005794">
    <property type="term" value="C:Golgi apparatus"/>
    <property type="evidence" value="ECO:0007669"/>
    <property type="project" value="UniProtKB-SubCell"/>
</dbReference>
<dbReference type="OrthoDB" id="10011371at2759"/>
<evidence type="ECO:0000313" key="7">
    <source>
        <dbReference type="EMBL" id="NWW81315.1"/>
    </source>
</evidence>
<evidence type="ECO:0000313" key="8">
    <source>
        <dbReference type="Proteomes" id="UP000580879"/>
    </source>
</evidence>
<protein>
    <submittedName>
        <fullName evidence="7">F198A protein</fullName>
    </submittedName>
</protein>
<sequence>QAQRPWRRTGMKPPAPAAVGVLLALALLTLIHLPPPLDHSLLPLPASSLPGPPREVAASLSGGQARRKRLPTALTHLQRAQAPGQSRRRRGAERDAPPWLSDDDLQKMQLLSSGQVVSKTRVPAHGQVMRVGLRAVGDAKGDVLPASPEGDCQDGHCGLIKRPGDLYEVLAFHLDRVLGLNRSLPAVARRFTSRLLPYSYTDGARRPIVWWAPDLQHLEDANNDQNSCALGWLQYQEMLRPRSPTLVARDAPCSHIPRSEWSRLALFDFLLQVHDRLDRYCCGFQPDPSEPCVEEMLHEKCRNPAELVLVHILVRRSAPSRLVFIDNAGRPQHPEEQLNFRLLQGIDSFPAAAVGTLRSGRLQSLLLASLRLDRELWESQGGAKGLRPLLRTIDRRARILLRHIQEHNLTVFEDSP</sequence>
<dbReference type="InterPro" id="IPR029207">
    <property type="entry name" value="FAM198"/>
</dbReference>
<dbReference type="AlphaFoldDB" id="A0A7K6R8B1"/>
<feature type="non-terminal residue" evidence="7">
    <location>
        <position position="1"/>
    </location>
</feature>
<comment type="similarity">
    <text evidence="3">Belongs to the GASK family.</text>
</comment>
<comment type="subcellular location">
    <subcellularLocation>
        <location evidence="1">Endomembrane system</location>
    </subcellularLocation>
    <subcellularLocation>
        <location evidence="2">Golgi apparatus</location>
    </subcellularLocation>
</comment>
<dbReference type="Proteomes" id="UP000580879">
    <property type="component" value="Unassembled WGS sequence"/>
</dbReference>
<dbReference type="EMBL" id="VZRZ01007521">
    <property type="protein sequence ID" value="NWW81315.1"/>
    <property type="molecule type" value="Genomic_DNA"/>
</dbReference>
<keyword evidence="5" id="KW-0472">Membrane</keyword>
<comment type="caution">
    <text evidence="7">The sequence shown here is derived from an EMBL/GenBank/DDBJ whole genome shotgun (WGS) entry which is preliminary data.</text>
</comment>
<evidence type="ECO:0000256" key="4">
    <source>
        <dbReference type="ARBA" id="ARBA00023034"/>
    </source>
</evidence>
<name>A0A7K6R8B1_9PASS</name>
<dbReference type="Pfam" id="PF15051">
    <property type="entry name" value="FAM198"/>
    <property type="match status" value="1"/>
</dbReference>
<dbReference type="PANTHER" id="PTHR15905">
    <property type="entry name" value="GOLGI-ASSOCIATED KINASE 1B-RELATED"/>
    <property type="match status" value="1"/>
</dbReference>
<organism evidence="7 8">
    <name type="scientific">Climacteris rufus</name>
    <name type="common">rufous treecreeper</name>
    <dbReference type="NCBI Taxonomy" id="47695"/>
    <lineage>
        <taxon>Eukaryota</taxon>
        <taxon>Metazoa</taxon>
        <taxon>Chordata</taxon>
        <taxon>Craniata</taxon>
        <taxon>Vertebrata</taxon>
        <taxon>Euteleostomi</taxon>
        <taxon>Archelosauria</taxon>
        <taxon>Archosauria</taxon>
        <taxon>Dinosauria</taxon>
        <taxon>Saurischia</taxon>
        <taxon>Theropoda</taxon>
        <taxon>Coelurosauria</taxon>
        <taxon>Aves</taxon>
        <taxon>Neognathae</taxon>
        <taxon>Neoaves</taxon>
        <taxon>Telluraves</taxon>
        <taxon>Australaves</taxon>
        <taxon>Passeriformes</taxon>
        <taxon>Climacteridae</taxon>
        <taxon>Climacteris</taxon>
    </lineage>
</organism>
<evidence type="ECO:0000256" key="5">
    <source>
        <dbReference type="ARBA" id="ARBA00023136"/>
    </source>
</evidence>
<reference evidence="7 8" key="1">
    <citation type="submission" date="2019-09" db="EMBL/GenBank/DDBJ databases">
        <title>Bird 10,000 Genomes (B10K) Project - Family phase.</title>
        <authorList>
            <person name="Zhang G."/>
        </authorList>
    </citation>
    <scope>NUCLEOTIDE SEQUENCE [LARGE SCALE GENOMIC DNA]</scope>
    <source>
        <strain evidence="7">B10K-DU-029-53</strain>
    </source>
</reference>
<evidence type="ECO:0000256" key="1">
    <source>
        <dbReference type="ARBA" id="ARBA00004308"/>
    </source>
</evidence>
<keyword evidence="4" id="KW-0333">Golgi apparatus</keyword>
<feature type="region of interest" description="Disordered" evidence="6">
    <location>
        <begin position="78"/>
        <end position="103"/>
    </location>
</feature>